<evidence type="ECO:0000313" key="3">
    <source>
        <dbReference type="Proteomes" id="UP000618795"/>
    </source>
</evidence>
<dbReference type="NCBIfam" id="TIGR03605">
    <property type="entry name" value="antibiot_sagB"/>
    <property type="match status" value="1"/>
</dbReference>
<proteinExistence type="predicted"/>
<sequence>MRHRRARGLVCYWYDSQFIVHPYPHGTVTAVHPAAAEVLAAYEDWATPKEAGKDLAHLSLDTIEDAVSVLTEAGALVCEDTPRAARDEEIDRHWGAWAPEAAFLHYASQDIYDDGVVETDHDASVLVEAQEPALFTEYPNAARVLLPRPGSQPELDTPYRHVLYGRRTHRDFTAEPVAVETLATLLATCFGPVDFIDSGRSALYRRTSPQGGSRQELDTYLGVLKVSGLEAGWYHYNGLQHSLELLSKGLTPEEASALCAGQEWAGEAAFLVVLAARLERMSCKYATPRAYRVSLLNAGHLGQTFALTATALGLGPFQTGAFCDTPLAERCTLNNTSHTPLYVLAAGHPSPQPQQAPHRATAATFTSTRIRPGAEG</sequence>
<dbReference type="Gene3D" id="3.40.109.10">
    <property type="entry name" value="NADH Oxidase"/>
    <property type="match status" value="1"/>
</dbReference>
<protein>
    <submittedName>
        <fullName evidence="2">Dehydrogenase</fullName>
    </submittedName>
</protein>
<reference evidence="2" key="2">
    <citation type="submission" date="2020-09" db="EMBL/GenBank/DDBJ databases">
        <authorList>
            <person name="Sun Q."/>
            <person name="Ohkuma M."/>
        </authorList>
    </citation>
    <scope>NUCLEOTIDE SEQUENCE</scope>
    <source>
        <strain evidence="2">JCM 4369</strain>
    </source>
</reference>
<evidence type="ECO:0000313" key="2">
    <source>
        <dbReference type="EMBL" id="GGU96517.1"/>
    </source>
</evidence>
<dbReference type="Pfam" id="PF00881">
    <property type="entry name" value="Nitroreductase"/>
    <property type="match status" value="1"/>
</dbReference>
<accession>A0A918MC30</accession>
<reference evidence="2" key="1">
    <citation type="journal article" date="2014" name="Int. J. Syst. Evol. Microbiol.">
        <title>Complete genome sequence of Corynebacterium casei LMG S-19264T (=DSM 44701T), isolated from a smear-ripened cheese.</title>
        <authorList>
            <consortium name="US DOE Joint Genome Institute (JGI-PGF)"/>
            <person name="Walter F."/>
            <person name="Albersmeier A."/>
            <person name="Kalinowski J."/>
            <person name="Ruckert C."/>
        </authorList>
    </citation>
    <scope>NUCLEOTIDE SEQUENCE</scope>
    <source>
        <strain evidence="2">JCM 4369</strain>
    </source>
</reference>
<feature type="domain" description="Nitroreductase" evidence="1">
    <location>
        <begin position="165"/>
        <end position="348"/>
    </location>
</feature>
<gene>
    <name evidence="2" type="ORF">GCM10010260_35040</name>
</gene>
<dbReference type="SUPFAM" id="SSF55469">
    <property type="entry name" value="FMN-dependent nitroreductase-like"/>
    <property type="match status" value="1"/>
</dbReference>
<dbReference type="RefSeq" id="WP_191874428.1">
    <property type="nucleotide sequence ID" value="NZ_BMTD01000007.1"/>
</dbReference>
<dbReference type="EMBL" id="BMTD01000007">
    <property type="protein sequence ID" value="GGU96517.1"/>
    <property type="molecule type" value="Genomic_DNA"/>
</dbReference>
<dbReference type="InterPro" id="IPR029479">
    <property type="entry name" value="Nitroreductase"/>
</dbReference>
<dbReference type="InterPro" id="IPR020051">
    <property type="entry name" value="SagB-type_dehydrogenase"/>
</dbReference>
<comment type="caution">
    <text evidence="2">The sequence shown here is derived from an EMBL/GenBank/DDBJ whole genome shotgun (WGS) entry which is preliminary data.</text>
</comment>
<dbReference type="Proteomes" id="UP000618795">
    <property type="component" value="Unassembled WGS sequence"/>
</dbReference>
<dbReference type="GO" id="GO:0016491">
    <property type="term" value="F:oxidoreductase activity"/>
    <property type="evidence" value="ECO:0007669"/>
    <property type="project" value="InterPro"/>
</dbReference>
<dbReference type="InterPro" id="IPR000415">
    <property type="entry name" value="Nitroreductase-like"/>
</dbReference>
<dbReference type="InterPro" id="IPR052544">
    <property type="entry name" value="Bacteriocin_Proc_Enz"/>
</dbReference>
<organism evidence="2 3">
    <name type="scientific">Streptomyces filipinensis</name>
    <dbReference type="NCBI Taxonomy" id="66887"/>
    <lineage>
        <taxon>Bacteria</taxon>
        <taxon>Bacillati</taxon>
        <taxon>Actinomycetota</taxon>
        <taxon>Actinomycetes</taxon>
        <taxon>Kitasatosporales</taxon>
        <taxon>Streptomycetaceae</taxon>
        <taxon>Streptomyces</taxon>
    </lineage>
</organism>
<dbReference type="AlphaFoldDB" id="A0A918MC30"/>
<evidence type="ECO:0000259" key="1">
    <source>
        <dbReference type="Pfam" id="PF00881"/>
    </source>
</evidence>
<dbReference type="PANTHER" id="PTHR43745">
    <property type="entry name" value="NITROREDUCTASE MJ1384-RELATED"/>
    <property type="match status" value="1"/>
</dbReference>
<dbReference type="CDD" id="cd02142">
    <property type="entry name" value="McbC_SagB-like_oxidoreductase"/>
    <property type="match status" value="1"/>
</dbReference>
<keyword evidence="3" id="KW-1185">Reference proteome</keyword>
<name>A0A918MC30_9ACTN</name>
<dbReference type="PANTHER" id="PTHR43745:SF2">
    <property type="entry name" value="NITROREDUCTASE MJ1384-RELATED"/>
    <property type="match status" value="1"/>
</dbReference>